<dbReference type="WBParaSite" id="SVE_1589000.1">
    <property type="protein sequence ID" value="SVE_1589000.1"/>
    <property type="gene ID" value="SVE_1589000"/>
</dbReference>
<evidence type="ECO:0000313" key="2">
    <source>
        <dbReference type="Proteomes" id="UP000035680"/>
    </source>
</evidence>
<dbReference type="AlphaFoldDB" id="A0A0K0FU78"/>
<proteinExistence type="predicted"/>
<name>A0A0K0FU78_STRVS</name>
<feature type="region of interest" description="Disordered" evidence="1">
    <location>
        <begin position="50"/>
        <end position="112"/>
    </location>
</feature>
<feature type="region of interest" description="Disordered" evidence="1">
    <location>
        <begin position="123"/>
        <end position="142"/>
    </location>
</feature>
<keyword evidence="2" id="KW-1185">Reference proteome</keyword>
<evidence type="ECO:0000313" key="3">
    <source>
        <dbReference type="WBParaSite" id="SVE_1589000.1"/>
    </source>
</evidence>
<reference evidence="2" key="1">
    <citation type="submission" date="2014-07" db="EMBL/GenBank/DDBJ databases">
        <authorList>
            <person name="Martin A.A"/>
            <person name="De Silva N."/>
        </authorList>
    </citation>
    <scope>NUCLEOTIDE SEQUENCE</scope>
</reference>
<feature type="compositionally biased region" description="Basic residues" evidence="1">
    <location>
        <begin position="67"/>
        <end position="106"/>
    </location>
</feature>
<accession>A0A0K0FU78</accession>
<protein>
    <submittedName>
        <fullName evidence="3">Uncharacterized protein</fullName>
    </submittedName>
</protein>
<reference evidence="3" key="2">
    <citation type="submission" date="2015-08" db="UniProtKB">
        <authorList>
            <consortium name="WormBaseParasite"/>
        </authorList>
    </citation>
    <scope>IDENTIFICATION</scope>
</reference>
<dbReference type="Proteomes" id="UP000035680">
    <property type="component" value="Unassembled WGS sequence"/>
</dbReference>
<evidence type="ECO:0000256" key="1">
    <source>
        <dbReference type="SAM" id="MobiDB-lite"/>
    </source>
</evidence>
<sequence>MIILRFILCIIFIINQVLFSIGLKFNNEEKDLKEFDYEYQIVRAKRDTISYKAKKGSKTTERPEKEKKKKTENKKEKNKKKKDKKKKDKKKKDKKKKNKKKKRTKSTKITTSTLSTTAPLITTTTKKTSSVTSTSTTTKVPPKTIHPIIPKINEFFAGLRTYFG</sequence>
<organism evidence="2 3">
    <name type="scientific">Strongyloides venezuelensis</name>
    <name type="common">Threadworm</name>
    <dbReference type="NCBI Taxonomy" id="75913"/>
    <lineage>
        <taxon>Eukaryota</taxon>
        <taxon>Metazoa</taxon>
        <taxon>Ecdysozoa</taxon>
        <taxon>Nematoda</taxon>
        <taxon>Chromadorea</taxon>
        <taxon>Rhabditida</taxon>
        <taxon>Tylenchina</taxon>
        <taxon>Panagrolaimomorpha</taxon>
        <taxon>Strongyloidoidea</taxon>
        <taxon>Strongyloididae</taxon>
        <taxon>Strongyloides</taxon>
    </lineage>
</organism>